<dbReference type="GO" id="GO:0016460">
    <property type="term" value="C:myosin II complex"/>
    <property type="evidence" value="ECO:0007669"/>
    <property type="project" value="TreeGrafter"/>
</dbReference>
<evidence type="ECO:0000256" key="2">
    <source>
        <dbReference type="SAM" id="MobiDB-lite"/>
    </source>
</evidence>
<organism evidence="4 5">
    <name type="scientific">Triparma laevis f. inornata</name>
    <dbReference type="NCBI Taxonomy" id="1714386"/>
    <lineage>
        <taxon>Eukaryota</taxon>
        <taxon>Sar</taxon>
        <taxon>Stramenopiles</taxon>
        <taxon>Ochrophyta</taxon>
        <taxon>Bolidophyceae</taxon>
        <taxon>Parmales</taxon>
        <taxon>Triparmaceae</taxon>
        <taxon>Triparma</taxon>
    </lineage>
</organism>
<dbReference type="Pfam" id="PF01590">
    <property type="entry name" value="GAF"/>
    <property type="match status" value="9"/>
</dbReference>
<dbReference type="GO" id="GO:0051015">
    <property type="term" value="F:actin filament binding"/>
    <property type="evidence" value="ECO:0007669"/>
    <property type="project" value="TreeGrafter"/>
</dbReference>
<feature type="coiled-coil region" evidence="1">
    <location>
        <begin position="2237"/>
        <end position="2311"/>
    </location>
</feature>
<feature type="domain" description="GAF" evidence="3">
    <location>
        <begin position="2896"/>
        <end position="3043"/>
    </location>
</feature>
<dbReference type="SMART" id="SM00065">
    <property type="entry name" value="GAF"/>
    <property type="match status" value="12"/>
</dbReference>
<dbReference type="GO" id="GO:0000146">
    <property type="term" value="F:microfilament motor activity"/>
    <property type="evidence" value="ECO:0007669"/>
    <property type="project" value="TreeGrafter"/>
</dbReference>
<feature type="domain" description="GAF" evidence="3">
    <location>
        <begin position="3077"/>
        <end position="3222"/>
    </location>
</feature>
<reference evidence="5" key="1">
    <citation type="journal article" date="2023" name="Commun. Biol.">
        <title>Genome analysis of Parmales, the sister group of diatoms, reveals the evolutionary specialization of diatoms from phago-mixotrophs to photoautotrophs.</title>
        <authorList>
            <person name="Ban H."/>
            <person name="Sato S."/>
            <person name="Yoshikawa S."/>
            <person name="Yamada K."/>
            <person name="Nakamura Y."/>
            <person name="Ichinomiya M."/>
            <person name="Sato N."/>
            <person name="Blanc-Mathieu R."/>
            <person name="Endo H."/>
            <person name="Kuwata A."/>
            <person name="Ogata H."/>
        </authorList>
    </citation>
    <scope>NUCLEOTIDE SEQUENCE [LARGE SCALE GENOMIC DNA]</scope>
</reference>
<feature type="coiled-coil region" evidence="1">
    <location>
        <begin position="1771"/>
        <end position="1798"/>
    </location>
</feature>
<dbReference type="PANTHER" id="PTHR45615">
    <property type="entry name" value="MYOSIN HEAVY CHAIN, NON-MUSCLE"/>
    <property type="match status" value="1"/>
</dbReference>
<sequence>MLAKPKSKQLSAPPLPPPSAVNNVPQAHPNRIAPLHPLDPLRVQALQFLLLQQLPPPPPSPFSPGYATITSLEQSTITAEANRTQALLTHISDLRNLLKQQIESNNLTNQKKAQLQNSLTQHEMYTDFISSVSSASTSSEMYKVVGEKVKGIFRSQFAELYTVDERTHELVTDLGSGISSAPNIVFHAAHSSYPYNLTSSDPNLSTHNKSSTSEGSPFLNNALISRLTDSKSRVIGVIFISNHDEKKEYIDEDEQTLTQMVKCLSGVCGSIEKYKKLERTVSSVSSSNLKLTHSSSRNWLTSSSLKTSLKKVTQITESLETKVWIVDVDDLNVIELFDDTKLKNKKKNEGFTTTPKAVKVKKGVGLIGKAFSSSEVILSNNPGNSSQFNEVTDSLTSDVPSGILMCPIFGVDGSLIGILHCVTAGIEGYNNDDVKFVSEVCSELSYIVEGLRNQNVEREDFESENSIGVDWGIERMCEEVEREVGGVVKADYARFYAVDREEGTLKSSSYASPQTTPTSTGILGSCFSTQQTLNITNICHDANYDSSIDSQGDKLSQSALLIPVPSSDSPNGGPNGDSKDTTTIVGVIQILRTRKGSRENPFKTSDLQSAQNYVNQIKPGLTSWSKYYHLSKSLKAESSSSSRLRSQMTQLTSSLSTLQKSSIEGLTVQRKEHEIGLNKLVRFVSDALNNKAMNSGDVEGILNDILKTFEASLCAVRLLEVSALTKPSLTKIHSSSEGDDFSTLMDHKNCLDYNEIVDDTTSSSSSRFLMLFKLDSLESRHIIQIWFDGDVENNVVDLISKVVRVLKDIISSLRELRDAKKQIRDNDKFRVEASAKEESLKRNIEANDECAKCYTELCSKLKDETDLQTVLATIQEMTKKLFDSNYSSFFKLQKDLTVLTIHEGKPSELSLEGMNVLNYTLSRSTPSFPSVKLDRDTIEKIGGNVKSDVEFSRSPDSLVLGKVHLDDRTCYGILEVGREGKDKQLTELDVLKMSKWVQHLTSYLTLESSHEKTRLNLLSSRNSRRILFESLRDLSMLKVDFVDFLKEAQAKGRNVYGARRCNVYVRDFNDESGSRLVYLNDDDNLVPLSVTSSIPNAVYVGDATKCFSSRSSLEDLKLMQQQNVKALDYYLAKDEDTVVVCSPISCYSDNSPFERQQSNLGVIELVLTKGYGDDEESDFNLESVEDYANCLSPNIVRFYNENQKVREFSEMYRFEEGIRDAAVKFSTMLSEISDLDSGGQVALEKIVSMALPELFQASKACMHLYEAESESLTRKFEQESVIQLPDMRCIEGEVFETKLKQIKKIGQVRKLGVPIFSPETDNVMAVLVLEGGEVGEQTKQELLDQMASLLGSYLQHLNQLSTERFASTQTLSTMTSRANALTSQIARMQYLNQTNATSLNLHNMFETVVSHSCTYFNADRATLFLKDASKSELYSLAGGTEIRVPLTAGIVGHVAQANMTLNIKDAYRDVKFNREVDIKTGYVTKSILAGALTNDVGDVVGVLQVINKKGDGGDAGFTSEDEGLMQELFGSVGKFICERVELLNKIERDEAAKREAVRLKEMENAMNQQEFSLSLQAKEKELNRLSSHVSTQKALLDLSACFANDLNTLSVFDEAVVIAPRVLSCDRATLFLIDEKRNELYSFTKSNLHESSTMHLPSGRESPVKDHSEIRIPLTSGIAGFVASTSQLLNIPDAYDDHRFNKEVDLRTGYRTKAVICGPVCDASGKMVGVLQCINKQDEEAFTRDDEVLHLEMTRIIGGAVEKCFLHDESLHTFDQKMQEERMRTKQAEEERKHYQRETKLMQVTDKLSSDSVLSNLFKNIVKHAPNALGAERATLFLYNRSSNELSSRNTSNEGEEFHFSASTGLAGFSATTGTTVNVKDAYEDSRFNRKFDTASGFRTRAVLAAPIFDPDEQRVAGVLQVINCTDKNKVSTGFNSEDEGLLMKLNGQLGVAISRCLKYELEHAQEEKLIEEEKQMIENLEKINKAEENEIHTLKDEVERLTGLSKGLEESLGARTDELAKVTEKLEEVEGRAAKQKEEFGFKEKNFKEEIMKLEAEVEQQSGLGEQLKREKKSLEGLLQTDQLLDKVGSALANNTKMKSLFEEVCMHACDLMRADRATLFLADKDKAELWSMVAHGEQEIRIPLTAGIAGHCACTGIPVNIKDAYTDVRFNRSVDLKTGYVTKTILVSPVFDHTQQVTGVLQVINKKTEEGGFTASDEETMGKLNSKISDAINKCMKMEQMQADYDKKLKQEQEKEKELEEKLKLERAQQEALELKLKAKGKELEEEMRREAELKMDLLEERNLQKVSEALANDLEVMTLFDQVCEHACELMRADRATLFLIDREKGEIYSQIAHGSTEIRVPLGVGIAGYVATSGEMVNIPDAYKDARFNADVDKKSGYRTRTILCAPLFESSGAIVGVLQIINKEEGVFERRDEDLMRKLGKQLQRTEALQRMSKTIASDLKMQSLFDEACAAACDFMLADRASLFLIDHEKDEIWSQVAQGTGEIRCPMGVGIAGYVASTGEMVNITDAYKDKRFNPEVDRKSGYRTATILCGSVLEASGEIIGVLQLINKEGGVFTEEDEDTMAQLCDTLAAAIYRCQEHSGLQRLLTEEQQKEMQLQQELERERLLQRMSQTIANDLQMQNLFDQVCESACKLMTADRATLFLIDHEGGEIWSQVAKGSTEIRVPLGVGIAGFVATTGRSVNIEDAYKDARFNPEVDKKSGYRTKTILCCAVLGDAGEIVGVLQIINKEIGVFGEEDERLLKSLNETVASGIRRCQEYSGMKTEYEEALRSQEIKSEEYISSTKKEYSMREEEYSQKLAQGEKRAVELQEQLRIEMEKERLLIEKEKKLEGMLELQKIETEVETIESLKELADLSRELARKSTKKGKEELNDLFIQITDHACTFMKADRATVFFYDKVKNMLWSKVAKGTKDIRFSADTGIAGEVCKSKRVLNIKDPKTDPRFNASIDKKTGYVTVSILAVPIFGEGGEGEKVMGVLQILNKKDGKFNERDEQKAILMTKQISEAMQMHVHRQQEKEDKERHGPDGIDRRQLVGVTNFFTSVTSDKTLVSEAGLCELVGEEVPALLGVENVSLWIQDEFKNYLWNRQEGGGGEKLVIDAADGVVGACVKGRVAQKMMSPSWSDVGTLKIPGMRVSESVGFVYCVPVTVGGEIIGMLQVVSVKRTKITGVDEDMGNLIARVVGFSLMMMRVSGVVVEKDETCDRLMKASKSVNGVQFLFGGGLEEICDELISGHVKGLLGGREATCTLYVAEGNVLTVPGRPDWPAMSLGSESSLVGKCGWLGIAQLYNNILGGVGMVAGEGEEKGGGVGVSVGELSNSPTKAMMSMSGIGGGSGHDESSLFDSGRVSPQQEKLNSEGSVRAVCLPLVLPYSEQNARFGVLNKDRNVCIGVLRVSEKHDGELFSEADVKVMLAYVSQVAVAICGIVMQKEMSSKLVEEAIVKHKKDKRVAYSWKKSSEGMMENLIRVGEACAEVIGLVGDGEVKEEEEEEEEGGGGHSGDRRLVGRAGVDQVVTAAGKELLGCDEFGLVLREEANHKVGGVSAPKDLILQALRRGVVVKRGDRGLAVLCMPVWDGTVIHGVLCALRRAKGEGEGVKEFGESDEAIAGVLGNILGVGVKQIGLGEMWRRGGGGGGGVLRRRRGFGKLNINDDEETERVLGGLATVGRATTFDHLAQSISSVLKQGVADCNVYLYSVEEKTRSLKALFPGMVKTVSTTSGILGYVASTGRSELVVCARLHRLFDAGVDCHGRSGGGDSQPMYFTPLCDQRKKVIGVLQVVGKDRAEGFEEDDVVYMERMVSGVEDGLSRCALMETLTEESYAHKQGILKAAGEVDELKAKIEQLVESGSAEKGRLLRLITACRNMLLEKDVEGLIKFGETAMRTLMASERASVYLVDEEKGDLWTYGREDVGGMEVRVPKGKGILGHVCNTGKTVNMEGGGDMDLSSGSDVKLDSGFKTTSLLCVPVWSVDRSKDGENVVGGLQRGYNNKVIGAVMIQNKSEGGVFDSVDEIVLNLFGDFFAVGLLNAELQDRALLMTTSVHAQFQGMNEKIEELMAGKFALESAEGMLRIEEEGEAEKKKALRNLIEMEKEMDRQAEVVDALLH</sequence>
<dbReference type="Gene3D" id="3.30.450.40">
    <property type="match status" value="14"/>
</dbReference>
<evidence type="ECO:0000313" key="4">
    <source>
        <dbReference type="EMBL" id="GMH52739.1"/>
    </source>
</evidence>
<feature type="domain" description="GAF" evidence="3">
    <location>
        <begin position="1813"/>
        <end position="1964"/>
    </location>
</feature>
<name>A0A9W6ZE86_9STRA</name>
<feature type="domain" description="GAF" evidence="3">
    <location>
        <begin position="472"/>
        <end position="631"/>
    </location>
</feature>
<dbReference type="EMBL" id="BLQM01000029">
    <property type="protein sequence ID" value="GMH52739.1"/>
    <property type="molecule type" value="Genomic_DNA"/>
</dbReference>
<feature type="domain" description="GAF" evidence="3">
    <location>
        <begin position="1400"/>
        <end position="1547"/>
    </location>
</feature>
<dbReference type="Proteomes" id="UP001162640">
    <property type="component" value="Unassembled WGS sequence"/>
</dbReference>
<evidence type="ECO:0000313" key="5">
    <source>
        <dbReference type="Proteomes" id="UP001162640"/>
    </source>
</evidence>
<feature type="domain" description="GAF" evidence="3">
    <location>
        <begin position="3695"/>
        <end position="3841"/>
    </location>
</feature>
<feature type="domain" description="GAF" evidence="3">
    <location>
        <begin position="2318"/>
        <end position="2462"/>
    </location>
</feature>
<dbReference type="PANTHER" id="PTHR45615:SF40">
    <property type="entry name" value="MYOSIN HEAVY CHAIN, NON-MUSCLE"/>
    <property type="match status" value="1"/>
</dbReference>
<feature type="coiled-coil region" evidence="1">
    <location>
        <begin position="2818"/>
        <end position="2856"/>
    </location>
</feature>
<feature type="coiled-coil region" evidence="1">
    <location>
        <begin position="4096"/>
        <end position="4123"/>
    </location>
</feature>
<dbReference type="GO" id="GO:0005737">
    <property type="term" value="C:cytoplasm"/>
    <property type="evidence" value="ECO:0007669"/>
    <property type="project" value="TreeGrafter"/>
</dbReference>
<gene>
    <name evidence="4" type="ORF">TL16_g01296</name>
</gene>
<feature type="coiled-coil region" evidence="1">
    <location>
        <begin position="2606"/>
        <end position="2633"/>
    </location>
</feature>
<proteinExistence type="predicted"/>
<feature type="domain" description="GAF" evidence="3">
    <location>
        <begin position="1607"/>
        <end position="1771"/>
    </location>
</feature>
<feature type="domain" description="GAF" evidence="3">
    <location>
        <begin position="2466"/>
        <end position="2610"/>
    </location>
</feature>
<feature type="domain" description="GAF" evidence="3">
    <location>
        <begin position="2098"/>
        <end position="2244"/>
    </location>
</feature>
<evidence type="ECO:0000259" key="3">
    <source>
        <dbReference type="SMART" id="SM00065"/>
    </source>
</evidence>
<dbReference type="InterPro" id="IPR029016">
    <property type="entry name" value="GAF-like_dom_sf"/>
</dbReference>
<dbReference type="InterPro" id="IPR003018">
    <property type="entry name" value="GAF"/>
</dbReference>
<dbReference type="SUPFAM" id="SSF55781">
    <property type="entry name" value="GAF domain-like"/>
    <property type="match status" value="14"/>
</dbReference>
<accession>A0A9W6ZE86</accession>
<feature type="region of interest" description="Disordered" evidence="2">
    <location>
        <begin position="3508"/>
        <end position="3528"/>
    </location>
</feature>
<comment type="caution">
    <text evidence="4">The sequence shown here is derived from an EMBL/GenBank/DDBJ whole genome shotgun (WGS) entry which is preliminary data.</text>
</comment>
<feature type="coiled-coil region" evidence="1">
    <location>
        <begin position="1964"/>
        <end position="2072"/>
    </location>
</feature>
<evidence type="ECO:0000256" key="1">
    <source>
        <dbReference type="SAM" id="Coils"/>
    </source>
</evidence>
<feature type="region of interest" description="Disordered" evidence="2">
    <location>
        <begin position="1"/>
        <end position="35"/>
    </location>
</feature>
<feature type="compositionally biased region" description="Acidic residues" evidence="2">
    <location>
        <begin position="3509"/>
        <end position="3519"/>
    </location>
</feature>
<dbReference type="GO" id="GO:0032982">
    <property type="term" value="C:myosin filament"/>
    <property type="evidence" value="ECO:0007669"/>
    <property type="project" value="TreeGrafter"/>
</dbReference>
<feature type="domain" description="GAF" evidence="3">
    <location>
        <begin position="3894"/>
        <end position="4059"/>
    </location>
</feature>
<keyword evidence="1" id="KW-0175">Coiled coil</keyword>
<protein>
    <recommendedName>
        <fullName evidence="3">GAF domain-containing protein</fullName>
    </recommendedName>
</protein>
<feature type="domain" description="GAF" evidence="3">
    <location>
        <begin position="2645"/>
        <end position="2789"/>
    </location>
</feature>